<evidence type="ECO:0000313" key="1">
    <source>
        <dbReference type="EMBL" id="MBK9719395.1"/>
    </source>
</evidence>
<evidence type="ECO:0000313" key="2">
    <source>
        <dbReference type="Proteomes" id="UP000808349"/>
    </source>
</evidence>
<reference evidence="1 2" key="1">
    <citation type="submission" date="2020-10" db="EMBL/GenBank/DDBJ databases">
        <title>Connecting structure to function with the recovery of over 1000 high-quality activated sludge metagenome-assembled genomes encoding full-length rRNA genes using long-read sequencing.</title>
        <authorList>
            <person name="Singleton C.M."/>
            <person name="Petriglieri F."/>
            <person name="Kristensen J.M."/>
            <person name="Kirkegaard R.H."/>
            <person name="Michaelsen T.Y."/>
            <person name="Andersen M.H."/>
            <person name="Karst S.M."/>
            <person name="Dueholm M.S."/>
            <person name="Nielsen P.H."/>
            <person name="Albertsen M."/>
        </authorList>
    </citation>
    <scope>NUCLEOTIDE SEQUENCE [LARGE SCALE GENOMIC DNA]</scope>
    <source>
        <strain evidence="1">Ribe_18-Q3-R11-54_BAT3C.373</strain>
    </source>
</reference>
<organism evidence="1 2">
    <name type="scientific">Candidatus Defluviibacterium haderslevense</name>
    <dbReference type="NCBI Taxonomy" id="2981993"/>
    <lineage>
        <taxon>Bacteria</taxon>
        <taxon>Pseudomonadati</taxon>
        <taxon>Bacteroidota</taxon>
        <taxon>Saprospiria</taxon>
        <taxon>Saprospirales</taxon>
        <taxon>Saprospiraceae</taxon>
        <taxon>Candidatus Defluviibacterium</taxon>
    </lineage>
</organism>
<name>A0A9D7XFX6_9BACT</name>
<sequence length="107" mass="12060">MLGSTQSSDSDFKFCYTCGTYVSRGFVIKLDYEGKIIWSRIPIGDDSKKDIISNGWYAGVEVNDGIVAVGYSNSGPNNIQDNNYHIVKMNKFTGEIIWRRNIGDFVF</sequence>
<accession>A0A9D7XFX6</accession>
<dbReference type="EMBL" id="JADKFW010000021">
    <property type="protein sequence ID" value="MBK9719395.1"/>
    <property type="molecule type" value="Genomic_DNA"/>
</dbReference>
<comment type="caution">
    <text evidence="1">The sequence shown here is derived from an EMBL/GenBank/DDBJ whole genome shotgun (WGS) entry which is preliminary data.</text>
</comment>
<proteinExistence type="predicted"/>
<gene>
    <name evidence="1" type="ORF">IPO85_18150</name>
</gene>
<dbReference type="InterPro" id="IPR011047">
    <property type="entry name" value="Quinoprotein_ADH-like_sf"/>
</dbReference>
<dbReference type="AlphaFoldDB" id="A0A9D7XFX6"/>
<protein>
    <recommendedName>
        <fullName evidence="3">PQQ-like beta-propeller repeat protein</fullName>
    </recommendedName>
</protein>
<dbReference type="Proteomes" id="UP000808349">
    <property type="component" value="Unassembled WGS sequence"/>
</dbReference>
<evidence type="ECO:0008006" key="3">
    <source>
        <dbReference type="Google" id="ProtNLM"/>
    </source>
</evidence>
<dbReference type="SUPFAM" id="SSF50998">
    <property type="entry name" value="Quinoprotein alcohol dehydrogenase-like"/>
    <property type="match status" value="1"/>
</dbReference>